<keyword evidence="2" id="KW-1185">Reference proteome</keyword>
<sequence>MLRPIRARLSREVDRELDHALVLEALRNLDAASEGFDHMRFTEFDLHGALEDYFGRPVGYDLIPDDRSAIVRRMVRREAIHAELVYHPGADSLSIKIAATLNEADRKEAHYHELAHLMAAHPVPYWLEGTPPHHRVFWHPPRSLCRRTPPFDLSRCETDPALRQEMIRWCEEDADAWVEHLRAISALGRQVYLREERVIGL</sequence>
<accession>A0A6G8QGD0</accession>
<dbReference type="EMBL" id="CP045120">
    <property type="protein sequence ID" value="QIN85503.1"/>
    <property type="molecule type" value="Genomic_DNA"/>
</dbReference>
<dbReference type="KEGG" id="rub:GBA63_22665"/>
<evidence type="ECO:0000313" key="1">
    <source>
        <dbReference type="EMBL" id="QIN85503.1"/>
    </source>
</evidence>
<geneLocation type="plasmid" evidence="1 2">
    <name>unnamed1</name>
</geneLocation>
<proteinExistence type="predicted"/>
<organism evidence="1 2">
    <name type="scientific">Rubrobacter tropicus</name>
    <dbReference type="NCBI Taxonomy" id="2653851"/>
    <lineage>
        <taxon>Bacteria</taxon>
        <taxon>Bacillati</taxon>
        <taxon>Actinomycetota</taxon>
        <taxon>Rubrobacteria</taxon>
        <taxon>Rubrobacterales</taxon>
        <taxon>Rubrobacteraceae</taxon>
        <taxon>Rubrobacter</taxon>
    </lineage>
</organism>
<keyword evidence="1" id="KW-0614">Plasmid</keyword>
<protein>
    <submittedName>
        <fullName evidence="1">Uncharacterized protein</fullName>
    </submittedName>
</protein>
<name>A0A6G8QGD0_9ACTN</name>
<evidence type="ECO:0000313" key="2">
    <source>
        <dbReference type="Proteomes" id="UP000501452"/>
    </source>
</evidence>
<dbReference type="Proteomes" id="UP000501452">
    <property type="component" value="Plasmid unnamed1"/>
</dbReference>
<dbReference type="RefSeq" id="WP_166180871.1">
    <property type="nucleotide sequence ID" value="NZ_CP045120.1"/>
</dbReference>
<reference evidence="1 2" key="1">
    <citation type="submission" date="2019-10" db="EMBL/GenBank/DDBJ databases">
        <title>Rubrobacter sp nov SCSIO 52090 isolated from a deep-sea sediment in the South China Sea.</title>
        <authorList>
            <person name="Chen R.W."/>
        </authorList>
    </citation>
    <scope>NUCLEOTIDE SEQUENCE [LARGE SCALE GENOMIC DNA]</scope>
    <source>
        <strain evidence="1 2">SCSIO 52909</strain>
        <plasmid evidence="1 2">unnamed1</plasmid>
    </source>
</reference>
<dbReference type="AlphaFoldDB" id="A0A6G8QGD0"/>
<gene>
    <name evidence="1" type="ORF">GBA63_22665</name>
</gene>